<dbReference type="STRING" id="8154.ENSACLP00000005737"/>
<accession>A0A3P8NLR4</accession>
<dbReference type="OrthoDB" id="21513at2759"/>
<keyword evidence="7" id="KW-1185">Reference proteome</keyword>
<dbReference type="PANTHER" id="PTHR15141:SF49">
    <property type="entry name" value="TFIIS N-TERMINAL DOMAIN-CONTAINING PROTEIN"/>
    <property type="match status" value="1"/>
</dbReference>
<dbReference type="InterPro" id="IPR010684">
    <property type="entry name" value="RNA_pol_II_trans_fac_SIII_A"/>
</dbReference>
<dbReference type="Gene3D" id="1.20.930.10">
    <property type="entry name" value="Conserved domain common to transcription factors TFIIS, elongin A, CRSP70"/>
    <property type="match status" value="1"/>
</dbReference>
<dbReference type="Pfam" id="PF08711">
    <property type="entry name" value="Med26"/>
    <property type="match status" value="1"/>
</dbReference>
<dbReference type="PROSITE" id="PS51319">
    <property type="entry name" value="TFIIS_N"/>
    <property type="match status" value="1"/>
</dbReference>
<dbReference type="InterPro" id="IPR003617">
    <property type="entry name" value="TFIIS/CRSP70_N_sub"/>
</dbReference>
<dbReference type="InterPro" id="IPR035441">
    <property type="entry name" value="TFIIS/LEDGF_dom_sf"/>
</dbReference>
<dbReference type="InterPro" id="IPR051870">
    <property type="entry name" value="Elongin-A_domain"/>
</dbReference>
<dbReference type="PANTHER" id="PTHR15141">
    <property type="entry name" value="TRANSCRIPTION ELONGATION FACTOR B POLYPEPTIDE 3"/>
    <property type="match status" value="1"/>
</dbReference>
<dbReference type="Bgee" id="ENSACLG00000003879">
    <property type="expression patterns" value="Expressed in ovary and 4 other cell types or tissues"/>
</dbReference>
<dbReference type="InterPro" id="IPR017923">
    <property type="entry name" value="TFIIS_N"/>
</dbReference>
<dbReference type="AlphaFoldDB" id="A0A3P8NLR4"/>
<protein>
    <recommendedName>
        <fullName evidence="5">TFIIS N-terminal domain-containing protein</fullName>
    </recommendedName>
</protein>
<dbReference type="CDD" id="cd00183">
    <property type="entry name" value="TFIIS_I"/>
    <property type="match status" value="1"/>
</dbReference>
<dbReference type="SUPFAM" id="SSF47676">
    <property type="entry name" value="Conserved domain common to transcription factors TFIIS, elongin A, CRSP70"/>
    <property type="match status" value="1"/>
</dbReference>
<evidence type="ECO:0000313" key="7">
    <source>
        <dbReference type="Proteomes" id="UP000265100"/>
    </source>
</evidence>
<evidence type="ECO:0000259" key="5">
    <source>
        <dbReference type="PROSITE" id="PS51319"/>
    </source>
</evidence>
<feature type="region of interest" description="Disordered" evidence="4">
    <location>
        <begin position="82"/>
        <end position="263"/>
    </location>
</feature>
<dbReference type="SMART" id="SM00509">
    <property type="entry name" value="TFS2N"/>
    <property type="match status" value="1"/>
</dbReference>
<comment type="subcellular location">
    <subcellularLocation>
        <location evidence="1 3">Nucleus</location>
    </subcellularLocation>
</comment>
<reference evidence="6" key="3">
    <citation type="submission" date="2025-08" db="UniProtKB">
        <authorList>
            <consortium name="Ensembl"/>
        </authorList>
    </citation>
    <scope>IDENTIFICATION</scope>
</reference>
<reference evidence="6 7" key="1">
    <citation type="submission" date="2018-05" db="EMBL/GenBank/DDBJ databases">
        <authorList>
            <person name="Datahose"/>
        </authorList>
    </citation>
    <scope>NUCLEOTIDE SEQUENCE</scope>
</reference>
<evidence type="ECO:0000256" key="4">
    <source>
        <dbReference type="SAM" id="MobiDB-lite"/>
    </source>
</evidence>
<sequence length="562" mass="64391">MAAGSGDNMLKLKDLDITLDVLAETGIGKTVNSLRRHEQAGELAKSLVKGWKKLLSVKDKLDDQSSPNNGNLEMEDVNNNLLTSHHSKNSDSSDDGNFKTGKRKMDSQKGQCEGRKRKTDCEKSPENQYVSRHDVLTQKDKMDKKKKKDRSDRKPGDCDRLLGNKNLKESQQRSRSDSREKCKSASESGRFGSDREKNTKSKLSKESRGGKEDDRMSGMLRSSDAQKRKTKHITSLESEREHSKHKKAKTNETKSDPEEPSMSFESYLNYDMTVYKRKERSGMRKPPKKPKMIPSEQQIKDPVIKNMELAPKQVYLSRIFAYGEKANLLMLINNASLFIEVSGACNAPDEHSFALEKEPVEPDFCDVSEESAVFTGQRLNRKMQVYSGAKTVFLPAMLSLYQQCIRTLQNNINLLYETGGVPFEILEPVLEKCTPEQLLRIEECNPIYVGVTDHLWGKHCQRDFKDSKLQEYESWKEMYIRLSEERERKLKRLTKTIVSAQSQKPKGRQVKMAFIHTVAKPPRDVRIQQEIHGTAVQQPHQPRSRWVSASYIQMIHLLTRFS</sequence>
<evidence type="ECO:0000313" key="6">
    <source>
        <dbReference type="Ensembl" id="ENSACLP00000005737.2"/>
    </source>
</evidence>
<dbReference type="Ensembl" id="ENSACLT00000005859.2">
    <property type="protein sequence ID" value="ENSACLP00000005737.2"/>
    <property type="gene ID" value="ENSACLG00000003879.2"/>
</dbReference>
<reference evidence="7" key="2">
    <citation type="submission" date="2023-03" db="EMBL/GenBank/DDBJ databases">
        <authorList>
            <consortium name="Wellcome Sanger Institute Data Sharing"/>
        </authorList>
    </citation>
    <scope>NUCLEOTIDE SEQUENCE [LARGE SCALE GENOMIC DNA]</scope>
</reference>
<dbReference type="Gene3D" id="6.10.250.3180">
    <property type="match status" value="1"/>
</dbReference>
<evidence type="ECO:0000256" key="2">
    <source>
        <dbReference type="ARBA" id="ARBA00023242"/>
    </source>
</evidence>
<evidence type="ECO:0000256" key="3">
    <source>
        <dbReference type="PROSITE-ProRule" id="PRU00649"/>
    </source>
</evidence>
<name>A0A3P8NLR4_ASTCA</name>
<dbReference type="Pfam" id="PF06881">
    <property type="entry name" value="Elongin_A"/>
    <property type="match status" value="1"/>
</dbReference>
<dbReference type="Proteomes" id="UP000265100">
    <property type="component" value="Chromosome 13"/>
</dbReference>
<feature type="domain" description="TFIIS N-terminal" evidence="5">
    <location>
        <begin position="1"/>
        <end position="58"/>
    </location>
</feature>
<feature type="compositionally biased region" description="Basic and acidic residues" evidence="4">
    <location>
        <begin position="119"/>
        <end position="184"/>
    </location>
</feature>
<keyword evidence="2 3" id="KW-0539">Nucleus</keyword>
<evidence type="ECO:0000256" key="1">
    <source>
        <dbReference type="ARBA" id="ARBA00004123"/>
    </source>
</evidence>
<feature type="compositionally biased region" description="Basic and acidic residues" evidence="4">
    <location>
        <begin position="192"/>
        <end position="216"/>
    </location>
</feature>
<dbReference type="GO" id="GO:0006368">
    <property type="term" value="P:transcription elongation by RNA polymerase II"/>
    <property type="evidence" value="ECO:0007669"/>
    <property type="project" value="InterPro"/>
</dbReference>
<organism evidence="6 7">
    <name type="scientific">Astatotilapia calliptera</name>
    <name type="common">Eastern happy</name>
    <name type="synonym">Chromis callipterus</name>
    <dbReference type="NCBI Taxonomy" id="8154"/>
    <lineage>
        <taxon>Eukaryota</taxon>
        <taxon>Metazoa</taxon>
        <taxon>Chordata</taxon>
        <taxon>Craniata</taxon>
        <taxon>Vertebrata</taxon>
        <taxon>Euteleostomi</taxon>
        <taxon>Actinopterygii</taxon>
        <taxon>Neopterygii</taxon>
        <taxon>Teleostei</taxon>
        <taxon>Neoteleostei</taxon>
        <taxon>Acanthomorphata</taxon>
        <taxon>Ovalentaria</taxon>
        <taxon>Cichlomorphae</taxon>
        <taxon>Cichliformes</taxon>
        <taxon>Cichlidae</taxon>
        <taxon>African cichlids</taxon>
        <taxon>Pseudocrenilabrinae</taxon>
        <taxon>Haplochromini</taxon>
        <taxon>Astatotilapia</taxon>
    </lineage>
</organism>
<dbReference type="GeneTree" id="ENSGT00390000002428"/>
<proteinExistence type="predicted"/>
<dbReference type="GO" id="GO:0070449">
    <property type="term" value="C:elongin complex"/>
    <property type="evidence" value="ECO:0007669"/>
    <property type="project" value="InterPro"/>
</dbReference>
<dbReference type="OMA" id="EYNPIYI"/>
<reference evidence="6" key="4">
    <citation type="submission" date="2025-09" db="UniProtKB">
        <authorList>
            <consortium name="Ensembl"/>
        </authorList>
    </citation>
    <scope>IDENTIFICATION</scope>
</reference>